<evidence type="ECO:0000313" key="2">
    <source>
        <dbReference type="EMBL" id="MXO76160.1"/>
    </source>
</evidence>
<sequence length="243" mass="26518">MKIANGLYLAFIAIGLLIAAGVPLLVHETDSAVSGWQGLVQPGPISTSHAAFADQCTACHKPHEGVEPTKCIACHAATDFGNKQSTQFHAQAKECTSCHVEHEGDAGIVRMDHAALVLGDLWARRPERVSTPSRSPEPNGDPLSSLNCASCHSNRDPHARLFGQTCSSCHGTDKWQIEGFRHPSVNSTECSQCHQAPPSHYMMHFTMVSQRVAGEKASVEQCYACHTTDAWNNIRRVGWYDHH</sequence>
<feature type="transmembrane region" description="Helical" evidence="1">
    <location>
        <begin position="7"/>
        <end position="26"/>
    </location>
</feature>
<dbReference type="AlphaFoldDB" id="A0A6I4TJD8"/>
<dbReference type="InterPro" id="IPR036280">
    <property type="entry name" value="Multihaem_cyt_sf"/>
</dbReference>
<comment type="caution">
    <text evidence="2">The sequence shown here is derived from an EMBL/GenBank/DDBJ whole genome shotgun (WGS) entry which is preliminary data.</text>
</comment>
<gene>
    <name evidence="2" type="ORF">GRI40_13155</name>
</gene>
<keyword evidence="1" id="KW-1133">Transmembrane helix</keyword>
<name>A0A6I4TJD8_9SPHN</name>
<keyword evidence="1" id="KW-0812">Transmembrane</keyword>
<keyword evidence="1" id="KW-0472">Membrane</keyword>
<keyword evidence="3" id="KW-1185">Reference proteome</keyword>
<proteinExistence type="predicted"/>
<accession>A0A6I4TJD8</accession>
<organism evidence="2 3">
    <name type="scientific">Tsuneonella aeria</name>
    <dbReference type="NCBI Taxonomy" id="1837929"/>
    <lineage>
        <taxon>Bacteria</taxon>
        <taxon>Pseudomonadati</taxon>
        <taxon>Pseudomonadota</taxon>
        <taxon>Alphaproteobacteria</taxon>
        <taxon>Sphingomonadales</taxon>
        <taxon>Erythrobacteraceae</taxon>
        <taxon>Tsuneonella</taxon>
    </lineage>
</organism>
<protein>
    <submittedName>
        <fullName evidence="2">Cytochrome C</fullName>
    </submittedName>
</protein>
<reference evidence="2 3" key="1">
    <citation type="submission" date="2019-12" db="EMBL/GenBank/DDBJ databases">
        <title>Genomic-based taxomic classification of the family Erythrobacteraceae.</title>
        <authorList>
            <person name="Xu L."/>
        </authorList>
    </citation>
    <scope>NUCLEOTIDE SEQUENCE [LARGE SCALE GENOMIC DNA]</scope>
    <source>
        <strain evidence="2 3">100921-2</strain>
    </source>
</reference>
<dbReference type="Proteomes" id="UP000439522">
    <property type="component" value="Unassembled WGS sequence"/>
</dbReference>
<dbReference type="SUPFAM" id="SSF48695">
    <property type="entry name" value="Multiheme cytochromes"/>
    <property type="match status" value="1"/>
</dbReference>
<dbReference type="EMBL" id="WTZA01000002">
    <property type="protein sequence ID" value="MXO76160.1"/>
    <property type="molecule type" value="Genomic_DNA"/>
</dbReference>
<dbReference type="OrthoDB" id="7387371at2"/>
<dbReference type="Gene3D" id="3.90.10.10">
    <property type="entry name" value="Cytochrome C3"/>
    <property type="match status" value="2"/>
</dbReference>
<evidence type="ECO:0000313" key="3">
    <source>
        <dbReference type="Proteomes" id="UP000439522"/>
    </source>
</evidence>
<evidence type="ECO:0000256" key="1">
    <source>
        <dbReference type="SAM" id="Phobius"/>
    </source>
</evidence>